<name>A0A8J1T6U2_OWEFU</name>
<proteinExistence type="predicted"/>
<evidence type="ECO:0000313" key="2">
    <source>
        <dbReference type="Proteomes" id="UP000749559"/>
    </source>
</evidence>
<sequence length="427" mass="49086">MRAKEGNNNAKAEEQKEELSIGTGASIKFWLAAMRSQIIRLAPFTRRSGIMSVRLSFLNILKMTIGLLFVIMGYHYITMSSSNDEINQSLKARKNKPREKPYFKSLYIKNIPKLKPQQIMEQYTKWHNLMLTNKEIPCDQKKAIIFIPSAGFGDSMHALSAAYYKAIQTSFIFTMQWNFFDWDTTFEPSKLKWNIHDALENEWLCKNSTIIEIRGHVAVGNPILTEPKVNNLQYSLGDHLVWSYFMQLKPNVKTVIDNVMQQFQDKHMVALVIRTGKSDYMRFLSDGDEFKFIDCYNKYMNERKIDTANVKLFVTSDEDYVIKNVAKKIGKNNVIYTDISSPVHVAHLDKYDDKTKTKGVIKTMADFFIISKADIVFLTKGSLFGAAATELGNIPYDRIFTISDKNCDKQGHPRGCASPKYPPFCEK</sequence>
<protein>
    <submittedName>
        <fullName evidence="1">Uncharacterized protein</fullName>
    </submittedName>
</protein>
<gene>
    <name evidence="1" type="ORF">OFUS_LOCUS10167</name>
</gene>
<dbReference type="AlphaFoldDB" id="A0A8J1T6U2"/>
<evidence type="ECO:0000313" key="1">
    <source>
        <dbReference type="EMBL" id="CAH1783891.1"/>
    </source>
</evidence>
<dbReference type="OrthoDB" id="10449956at2759"/>
<comment type="caution">
    <text evidence="1">The sequence shown here is derived from an EMBL/GenBank/DDBJ whole genome shotgun (WGS) entry which is preliminary data.</text>
</comment>
<keyword evidence="2" id="KW-1185">Reference proteome</keyword>
<reference evidence="1" key="1">
    <citation type="submission" date="2022-03" db="EMBL/GenBank/DDBJ databases">
        <authorList>
            <person name="Martin C."/>
        </authorList>
    </citation>
    <scope>NUCLEOTIDE SEQUENCE</scope>
</reference>
<dbReference type="EMBL" id="CAIIXF020000005">
    <property type="protein sequence ID" value="CAH1783891.1"/>
    <property type="molecule type" value="Genomic_DNA"/>
</dbReference>
<dbReference type="Proteomes" id="UP000749559">
    <property type="component" value="Unassembled WGS sequence"/>
</dbReference>
<organism evidence="1 2">
    <name type="scientific">Owenia fusiformis</name>
    <name type="common">Polychaete worm</name>
    <dbReference type="NCBI Taxonomy" id="6347"/>
    <lineage>
        <taxon>Eukaryota</taxon>
        <taxon>Metazoa</taxon>
        <taxon>Spiralia</taxon>
        <taxon>Lophotrochozoa</taxon>
        <taxon>Annelida</taxon>
        <taxon>Polychaeta</taxon>
        <taxon>Sedentaria</taxon>
        <taxon>Canalipalpata</taxon>
        <taxon>Sabellida</taxon>
        <taxon>Oweniida</taxon>
        <taxon>Oweniidae</taxon>
        <taxon>Owenia</taxon>
    </lineage>
</organism>
<dbReference type="Gene3D" id="3.40.50.11350">
    <property type="match status" value="1"/>
</dbReference>
<accession>A0A8J1T6U2</accession>